<evidence type="ECO:0000256" key="5">
    <source>
        <dbReference type="ARBA" id="ARBA00022552"/>
    </source>
</evidence>
<organism evidence="10 11">
    <name type="scientific">Sporisorium graminicola</name>
    <dbReference type="NCBI Taxonomy" id="280036"/>
    <lineage>
        <taxon>Eukaryota</taxon>
        <taxon>Fungi</taxon>
        <taxon>Dikarya</taxon>
        <taxon>Basidiomycota</taxon>
        <taxon>Ustilaginomycotina</taxon>
        <taxon>Ustilaginomycetes</taxon>
        <taxon>Ustilaginales</taxon>
        <taxon>Ustilaginaceae</taxon>
        <taxon>Sporisorium</taxon>
    </lineage>
</organism>
<dbReference type="InterPro" id="IPR040191">
    <property type="entry name" value="UTP10"/>
</dbReference>
<dbReference type="KEGG" id="sgra:EX895_005477"/>
<dbReference type="InterPro" id="IPR016024">
    <property type="entry name" value="ARM-type_fold"/>
</dbReference>
<keyword evidence="7 8" id="KW-0687">Ribonucleoprotein</keyword>
<accession>A0A4U7KLX2</accession>
<evidence type="ECO:0000256" key="8">
    <source>
        <dbReference type="RuleBase" id="RU367065"/>
    </source>
</evidence>
<dbReference type="InterPro" id="IPR022125">
    <property type="entry name" value="U3snoRNP10_N"/>
</dbReference>
<dbReference type="SUPFAM" id="SSF48371">
    <property type="entry name" value="ARM repeat"/>
    <property type="match status" value="1"/>
</dbReference>
<comment type="caution">
    <text evidence="10">The sequence shown here is derived from an EMBL/GenBank/DDBJ whole genome shotgun (WGS) entry which is preliminary data.</text>
</comment>
<dbReference type="GO" id="GO:0030515">
    <property type="term" value="F:snoRNA binding"/>
    <property type="evidence" value="ECO:0007669"/>
    <property type="project" value="TreeGrafter"/>
</dbReference>
<comment type="function">
    <text evidence="8">Involved in nucleolar processing of pre-18S ribosomal RNA.</text>
</comment>
<evidence type="ECO:0000313" key="10">
    <source>
        <dbReference type="EMBL" id="TKY85315.1"/>
    </source>
</evidence>
<evidence type="ECO:0000256" key="3">
    <source>
        <dbReference type="ARBA" id="ARBA00015399"/>
    </source>
</evidence>
<dbReference type="SMART" id="SM01036">
    <property type="entry name" value="BP28CT"/>
    <property type="match status" value="1"/>
</dbReference>
<dbReference type="InterPro" id="IPR056473">
    <property type="entry name" value="HEAT_Utp10/HEAT1"/>
</dbReference>
<dbReference type="EMBL" id="SRRM01000020">
    <property type="protein sequence ID" value="TKY85315.1"/>
    <property type="molecule type" value="Genomic_DNA"/>
</dbReference>
<feature type="domain" description="BP28 C-terminal" evidence="9">
    <location>
        <begin position="1943"/>
        <end position="2111"/>
    </location>
</feature>
<dbReference type="Pfam" id="PF08146">
    <property type="entry name" value="BP28CT"/>
    <property type="match status" value="1"/>
</dbReference>
<dbReference type="GeneID" id="40728372"/>
<sequence length="2257" mass="243772">MTSSLAAQLANVRSHNAERLTSSASLVKHTSYLFPPKTAAQQDLFTVHALGASGWTELSAEDASLQKWPQSSLLFGDESRGTDRLMLPKEENDAIDKAVKEFLHLASPFLLSKGASKCLEWLVRRFRIHEFSVEDVLAVFLPYHDTQQFARMLSICKLDGKPHLQFLLSVKKTASPLPAGVLHAAILAPATTTASLDLLRWVSGLIANDVSSRLQVAPHRTLVNFWTSTLVQVCAARSRLDDNQQVAGLSKSTSNSKKSAKTRAADAQAILTVLLPSAVRVAGTASLGQDAQIGGLMLLCTIAQSFPLSKEAIQGILTSLAKLLSTSNVSAAIHRALIACAFALCACASVTADPLSAQSTSTDRLIPDSLAALLVSSAETGSSIVNLSKSYDGRAFLTHFISALTARLSHGASADLIGSLLRGQAVHDELCTQTTELLLRLRLGAQAGSSQAPETAFEAHFGNDTVREAHKNRLRVLHTMRSRKPHVFDTALRNCTRKDQSEAQIAAIWQTVQAVLAIESGTSLDQASNGSVDGQGQSDILWLSIHSAEASQRSLALKQLYKDVKEGRVSPHDSMVREALHARIQDSSVEVLQVLYSQPAALLEAFDQRTLLTMVAEALDEDHIPVDRFDQHLSFLLKPYLKEHADARDHVARRAVWPFLLHGPSRLALATSAVKLLPSSSSSNDLLSSIASSVANSKDPANTNDAIAEAVATYLASISQEDRKDWVEFLTSAAHSSHSNSGMSDAASRDLALMSLIHLSDKVAGDDLVSLATTTLRSVVLPSLSISGALTAEHLKQLSAFNLEDTMQAPQHIKQLDTLFEQAASEQSAALLVNYLFIQLVRRVDVPAFDTFLTSQVSAKVKHAKTLLSTLYTHVNTSPLPASLPKLLLQVLLFRVGDSSLPFLASIWTNTVAPHSVAVRLAALRHADAYLQAQTAAIAQQEPKDFQVVVPLLLAALVDAEAAIRLAAMSCLERILIICNHAAELAKGSKKRAKELDIFGYESFHGAAASDPMQYIDLVSLAHYLEQLVERKSAFRNDATLLPQLHGEILQIGRQDGRKEVAHKHGMICFVISHILCIDSLPTRLVLLQSLAAVSNAAKLEMLLPLIRGVVEGNVASTTTGFRSNDERELYLELLFASYDQSCRSVVEEASSGAWALFLKAVEGKDGKRQLQKAAVRALDKAGLFGALPPIMRKESYMHLASIVADPSLPASPEVASALRELQVDSAILIAVLSELRETITFKALSGPEAKRARTSLGSDETMKRTCAVLVAVLESAVGSKLVCSGALLYELFEVLRVAVDLHSGQLATNAEQTMQLSMSCIEKLVGILPKSAAAIPAEITQALRADIIVSVIKSSNNPQSFQHALLLLSKIASIAPETVLHNVMPIFTFVGSTVLQRDDAFSFSVVEKVLQSIVPALVSSFKAGDAAQQSKFALLCEARAFVRIFTDAAAHVPRHRRQMFFRLLVDILGADDFAAAVAMLLVDRSAHKIVKQPRSDAEQTLQLPLAVVSPHSAMVQIRVLHQVWEEVLRIWTHRDETDSLSELVFLDRAGRLDKEHVDHESEPLRQIQALIMLIRQVLKSKAFAEQMDGMPASQVGPELETFIRLALETVARTMSSHSAVAGLALEVLGSAMPFAPVDNVLAVVSSLVEDGDVARKTSGFSLFASRVAAMDPASADRATVAAYTPTIVKAAIEVIQASLTASHGGSDAESLRQAALDALKTVSSSARPAEHGALASTLPVLVKLGKAGIEAEEGSRAVPSAARLSVFSISRRLTTKLGPRLIPHIASLVPFCLSIITRSASVAAAATDNDEAEAEKTVIAVNGVNSNVSSLRTGALDTITGLFGSVSTFMTSYVPQIIRMSISPELKKAMSSASGSSTASERSLNLLLSTLVRKTAAKELFEATFRVWDEELVSTKEDADRKAERLVGISEFLGRALRQSDREAISATYKLVYRFLLRALDLRRSSLGSANAGLSPASIGRIESSLVTLPFMRMVLKLNEASFRPLFMRMFDWAVLDLVDDDDADSPEAEDGGIVARQIVLFKTFNALSETLRSLVSSYYAVLLDQVIDLLGGWSKRGGSSGQQNTMQRELWDQVVRSIQLSAKHDEGIFWNPTRVAKVIAPVLDQLNLLSASASGGSKPKFVEAGEFVAIVSPVVVGLLKNVNDEATLKQFNSALLQRASATRATNSRAVREVATQLLTHMWAAQKDHLLALVPETIAQLSELLEDDDESIVAYANEFRSEIEAALGESLQSYLT</sequence>
<keyword evidence="6 8" id="KW-0539">Nucleus</keyword>
<dbReference type="RefSeq" id="XP_029737300.1">
    <property type="nucleotide sequence ID" value="XM_029886069.1"/>
</dbReference>
<keyword evidence="5 8" id="KW-0698">rRNA processing</keyword>
<dbReference type="GO" id="GO:0030686">
    <property type="term" value="C:90S preribosome"/>
    <property type="evidence" value="ECO:0007669"/>
    <property type="project" value="TreeGrafter"/>
</dbReference>
<gene>
    <name evidence="10" type="ORF">EX895_005477</name>
</gene>
<dbReference type="GO" id="GO:0032040">
    <property type="term" value="C:small-subunit processome"/>
    <property type="evidence" value="ECO:0007669"/>
    <property type="project" value="TreeGrafter"/>
</dbReference>
<proteinExistence type="inferred from homology"/>
<dbReference type="Pfam" id="PF23243">
    <property type="entry name" value="HEAT_HEATR1"/>
    <property type="match status" value="1"/>
</dbReference>
<comment type="similarity">
    <text evidence="2 8">Belongs to the HEATR1/UTP10 family.</text>
</comment>
<evidence type="ECO:0000256" key="2">
    <source>
        <dbReference type="ARBA" id="ARBA00010559"/>
    </source>
</evidence>
<dbReference type="OrthoDB" id="31183at2759"/>
<evidence type="ECO:0000256" key="1">
    <source>
        <dbReference type="ARBA" id="ARBA00004604"/>
    </source>
</evidence>
<dbReference type="PANTHER" id="PTHR13457:SF1">
    <property type="entry name" value="HEAT REPEAT-CONTAINING PROTEIN 1"/>
    <property type="match status" value="1"/>
</dbReference>
<reference evidence="10 11" key="1">
    <citation type="submission" date="2019-05" db="EMBL/GenBank/DDBJ databases">
        <title>Sporisorium graminicola CBS 10092 draft sequencing and annotation.</title>
        <authorList>
            <person name="Solano-Gonzalez S."/>
            <person name="Caddick M.X."/>
            <person name="Darby A."/>
        </authorList>
    </citation>
    <scope>NUCLEOTIDE SEQUENCE [LARGE SCALE GENOMIC DNA]</scope>
    <source>
        <strain evidence="10 11">CBS 10092</strain>
    </source>
</reference>
<evidence type="ECO:0000259" key="9">
    <source>
        <dbReference type="SMART" id="SM01036"/>
    </source>
</evidence>
<dbReference type="InterPro" id="IPR012954">
    <property type="entry name" value="BP28_C_dom"/>
</dbReference>
<dbReference type="PANTHER" id="PTHR13457">
    <property type="entry name" value="BAP28"/>
    <property type="match status" value="1"/>
</dbReference>
<evidence type="ECO:0000256" key="4">
    <source>
        <dbReference type="ARBA" id="ARBA00022517"/>
    </source>
</evidence>
<protein>
    <recommendedName>
        <fullName evidence="3 8">U3 small nucleolar RNA-associated protein 10</fullName>
    </recommendedName>
</protein>
<comment type="subcellular location">
    <subcellularLocation>
        <location evidence="1 8">Nucleus</location>
        <location evidence="1 8">Nucleolus</location>
    </subcellularLocation>
</comment>
<evidence type="ECO:0000256" key="6">
    <source>
        <dbReference type="ARBA" id="ARBA00023242"/>
    </source>
</evidence>
<dbReference type="GO" id="GO:0045943">
    <property type="term" value="P:positive regulation of transcription by RNA polymerase I"/>
    <property type="evidence" value="ECO:0007669"/>
    <property type="project" value="TreeGrafter"/>
</dbReference>
<dbReference type="GO" id="GO:0000462">
    <property type="term" value="P:maturation of SSU-rRNA from tricistronic rRNA transcript (SSU-rRNA, 5.8S rRNA, LSU-rRNA)"/>
    <property type="evidence" value="ECO:0007669"/>
    <property type="project" value="TreeGrafter"/>
</dbReference>
<name>A0A4U7KLX2_9BASI</name>
<keyword evidence="4 8" id="KW-0690">Ribosome biogenesis</keyword>
<dbReference type="GO" id="GO:0034455">
    <property type="term" value="C:t-UTP complex"/>
    <property type="evidence" value="ECO:0007669"/>
    <property type="project" value="TreeGrafter"/>
</dbReference>
<evidence type="ECO:0000313" key="11">
    <source>
        <dbReference type="Proteomes" id="UP000306050"/>
    </source>
</evidence>
<evidence type="ECO:0000256" key="7">
    <source>
        <dbReference type="ARBA" id="ARBA00023274"/>
    </source>
</evidence>
<dbReference type="Proteomes" id="UP000306050">
    <property type="component" value="Chromosome SGRAM_7"/>
</dbReference>
<dbReference type="Pfam" id="PF12397">
    <property type="entry name" value="U3snoRNP10"/>
    <property type="match status" value="1"/>
</dbReference>
<keyword evidence="11" id="KW-1185">Reference proteome</keyword>
<comment type="subunit">
    <text evidence="8">Component of the ribosomal small subunit (SSU) processome.</text>
</comment>